<protein>
    <submittedName>
        <fullName evidence="1">Uncharacterized protein</fullName>
    </submittedName>
</protein>
<gene>
    <name evidence="1" type="ORF">Pmani_021684</name>
</gene>
<evidence type="ECO:0000313" key="2">
    <source>
        <dbReference type="Proteomes" id="UP001292094"/>
    </source>
</evidence>
<sequence length="88" mass="9874">MNDQVVTRKGYLYLYTGWSSLQTPHLTSPRLTTSFTSFPASPSPFLTSLSTASPHHLPHLSNYEPCLLPHHLPHLTTNHVFCLTTCLI</sequence>
<keyword evidence="2" id="KW-1185">Reference proteome</keyword>
<reference evidence="1" key="1">
    <citation type="submission" date="2023-11" db="EMBL/GenBank/DDBJ databases">
        <title>Genome assemblies of two species of porcelain crab, Petrolisthes cinctipes and Petrolisthes manimaculis (Anomura: Porcellanidae).</title>
        <authorList>
            <person name="Angst P."/>
        </authorList>
    </citation>
    <scope>NUCLEOTIDE SEQUENCE</scope>
    <source>
        <strain evidence="1">PB745_02</strain>
        <tissue evidence="1">Gill</tissue>
    </source>
</reference>
<dbReference type="EMBL" id="JAWZYT010002121">
    <property type="protein sequence ID" value="KAK4306499.1"/>
    <property type="molecule type" value="Genomic_DNA"/>
</dbReference>
<name>A0AAE1U580_9EUCA</name>
<proteinExistence type="predicted"/>
<accession>A0AAE1U580</accession>
<dbReference type="Proteomes" id="UP001292094">
    <property type="component" value="Unassembled WGS sequence"/>
</dbReference>
<organism evidence="1 2">
    <name type="scientific">Petrolisthes manimaculis</name>
    <dbReference type="NCBI Taxonomy" id="1843537"/>
    <lineage>
        <taxon>Eukaryota</taxon>
        <taxon>Metazoa</taxon>
        <taxon>Ecdysozoa</taxon>
        <taxon>Arthropoda</taxon>
        <taxon>Crustacea</taxon>
        <taxon>Multicrustacea</taxon>
        <taxon>Malacostraca</taxon>
        <taxon>Eumalacostraca</taxon>
        <taxon>Eucarida</taxon>
        <taxon>Decapoda</taxon>
        <taxon>Pleocyemata</taxon>
        <taxon>Anomura</taxon>
        <taxon>Galatheoidea</taxon>
        <taxon>Porcellanidae</taxon>
        <taxon>Petrolisthes</taxon>
    </lineage>
</organism>
<comment type="caution">
    <text evidence="1">The sequence shown here is derived from an EMBL/GenBank/DDBJ whole genome shotgun (WGS) entry which is preliminary data.</text>
</comment>
<dbReference type="AlphaFoldDB" id="A0AAE1U580"/>
<evidence type="ECO:0000313" key="1">
    <source>
        <dbReference type="EMBL" id="KAK4306499.1"/>
    </source>
</evidence>